<feature type="transmembrane region" description="Helical" evidence="1">
    <location>
        <begin position="7"/>
        <end position="24"/>
    </location>
</feature>
<feature type="transmembrane region" description="Helical" evidence="1">
    <location>
        <begin position="912"/>
        <end position="932"/>
    </location>
</feature>
<protein>
    <submittedName>
        <fullName evidence="2">Efflux RND transporter permease subunit</fullName>
    </submittedName>
</protein>
<dbReference type="Gene3D" id="3.30.70.1440">
    <property type="entry name" value="Multidrug efflux transporter AcrB pore domain"/>
    <property type="match status" value="1"/>
</dbReference>
<keyword evidence="3" id="KW-1185">Reference proteome</keyword>
<dbReference type="Gene3D" id="3.30.2090.10">
    <property type="entry name" value="Multidrug efflux transporter AcrB TolC docking domain, DN and DC subdomains"/>
    <property type="match status" value="2"/>
</dbReference>
<dbReference type="Gene3D" id="3.30.70.1320">
    <property type="entry name" value="Multidrug efflux transporter AcrB pore domain like"/>
    <property type="match status" value="1"/>
</dbReference>
<feature type="transmembrane region" description="Helical" evidence="1">
    <location>
        <begin position="887"/>
        <end position="905"/>
    </location>
</feature>
<dbReference type="Pfam" id="PF00873">
    <property type="entry name" value="ACR_tran"/>
    <property type="match status" value="2"/>
</dbReference>
<feature type="transmembrane region" description="Helical" evidence="1">
    <location>
        <begin position="944"/>
        <end position="965"/>
    </location>
</feature>
<keyword evidence="1" id="KW-0812">Transmembrane</keyword>
<dbReference type="Gene3D" id="1.20.1640.10">
    <property type="entry name" value="Multidrug efflux transporter AcrB transmembrane domain"/>
    <property type="match status" value="3"/>
</dbReference>
<dbReference type="InterPro" id="IPR027463">
    <property type="entry name" value="AcrB_DN_DC_subdom"/>
</dbReference>
<dbReference type="PANTHER" id="PTHR32063">
    <property type="match status" value="1"/>
</dbReference>
<dbReference type="Gene3D" id="3.30.70.1430">
    <property type="entry name" value="Multidrug efflux transporter AcrB pore domain"/>
    <property type="match status" value="2"/>
</dbReference>
<keyword evidence="1" id="KW-1133">Transmembrane helix</keyword>
<organism evidence="2 3">
    <name type="scientific">Joostella atrarenae</name>
    <dbReference type="NCBI Taxonomy" id="679257"/>
    <lineage>
        <taxon>Bacteria</taxon>
        <taxon>Pseudomonadati</taxon>
        <taxon>Bacteroidota</taxon>
        <taxon>Flavobacteriia</taxon>
        <taxon>Flavobacteriales</taxon>
        <taxon>Flavobacteriaceae</taxon>
        <taxon>Joostella</taxon>
    </lineage>
</organism>
<dbReference type="SUPFAM" id="SSF82693">
    <property type="entry name" value="Multidrug efflux transporter AcrB pore domain, PN1, PN2, PC1 and PC2 subdomains"/>
    <property type="match status" value="1"/>
</dbReference>
<keyword evidence="1" id="KW-0472">Membrane</keyword>
<feature type="transmembrane region" description="Helical" evidence="1">
    <location>
        <begin position="420"/>
        <end position="440"/>
    </location>
</feature>
<feature type="transmembrane region" description="Helical" evidence="1">
    <location>
        <begin position="362"/>
        <end position="382"/>
    </location>
</feature>
<dbReference type="RefSeq" id="WP_236960669.1">
    <property type="nucleotide sequence ID" value="NZ_JAETXX010000016.1"/>
</dbReference>
<feature type="transmembrane region" description="Helical" evidence="1">
    <location>
        <begin position="388"/>
        <end position="408"/>
    </location>
</feature>
<sequence length="1053" mass="121451">MNGFSPFRIIITFVSLSLIGLFLLPKLNYSLEPKVNYNAIQITYHWSNVSPEIIEKEVTAKLEGLLNNIKGIKNIRSRSEKGNGVISIEFKDDINIDASRFEASTIIRQSYDKLPLGVSYPEISVKSNEGNNQEPILVYSINSKENSIAIKKYVKSNIIPKLNKLNGLSRIETHGTTQYEWVIKYDESKINKLNLSVHKITTAIKSYMEEIELGRGVFFIKDNLEPYSVNIRLKDKFSYPFVWEEIPVLKLENRIILLGEIASINLKELPPQTIYRINGENTVNVLIYPDDEANIIKLASEIKSIMGRLESYPTERFEITLDQDRTKFLKDELDTIKNRTIFSLLILIALSILIYRNFKYLIILMLSIVMNLLVAIILYFALDVDVQLYSLAGVTISFGIIIDNSIIMLDHIKRKGNKKIFLAILAATLTTISSVILIVLLDKNQKEILWDFALVIIINLGVSIFISLYLIPALAKRVNLDEEKKTYTRKFRKNIVSCYNFYHSILLLLNRKWINKALIFLAILVFGIPLHLAPEKVDEKGWLSVFYNQSIGSSWFINARPYFEEVIGGSFKLFSENVFENSNYHKPERTRIKIHAAIPDGGNIFQLNMLIEEVEKYLSQFKQIDLFETHIRSYNDGELNIFFEKEYEESNFPYFLKDKLESLVLKLGGVEWAITGVGMGFSNSGKGNYRSNIIYMRGYNYDELYKYSERLKKVLLANSNDRVKDIEINSGQRYGSTEIEYFLTFNREKISLYGLSQLKIYNALEEELGNIILSPKFLNNELQKVRLISTRYNQVDIWKLKNYPIEIDGLKLRLGDLTHIIKKKSEEVIQKNNQEYEIAIIYNFRGPNELADTFSEEIIKQFSQALPIGYKVFKEVDGWNKNEPKQYYLILVIILVIFLICCCLFESLKQSIAIVSVIPISFIGVFLIFYIFNFNFDQGGYASFILLSGLTVNSAIFITNEFNVLRNNGNRVWNSRLYLKAFNRKIIPILITIITTISGLLPFIWDGQNEVFWFSFAIGSIGGVLFSLIGILIFLPIFLKYSCERKLKRSNSV</sequence>
<proteinExistence type="predicted"/>
<gene>
    <name evidence="2" type="ORF">JM658_16030</name>
</gene>
<dbReference type="EMBL" id="JAETXX010000016">
    <property type="protein sequence ID" value="MCF8716339.1"/>
    <property type="molecule type" value="Genomic_DNA"/>
</dbReference>
<evidence type="ECO:0000256" key="1">
    <source>
        <dbReference type="SAM" id="Phobius"/>
    </source>
</evidence>
<dbReference type="Proteomes" id="UP000829517">
    <property type="component" value="Unassembled WGS sequence"/>
</dbReference>
<feature type="transmembrane region" description="Helical" evidence="1">
    <location>
        <begin position="1011"/>
        <end position="1039"/>
    </location>
</feature>
<feature type="transmembrane region" description="Helical" evidence="1">
    <location>
        <begin position="336"/>
        <end position="355"/>
    </location>
</feature>
<reference evidence="2 3" key="1">
    <citation type="submission" date="2021-01" db="EMBL/GenBank/DDBJ databases">
        <title>Genome sequencing of Joostella atrarenae M1-2 (= KCTC 23194).</title>
        <authorList>
            <person name="Zakaria M.R."/>
            <person name="Lam M.Q."/>
            <person name="Chong C.S."/>
        </authorList>
    </citation>
    <scope>NUCLEOTIDE SEQUENCE [LARGE SCALE GENOMIC DNA]</scope>
    <source>
        <strain evidence="2 3">M1-2</strain>
    </source>
</reference>
<dbReference type="InterPro" id="IPR001036">
    <property type="entry name" value="Acrflvin-R"/>
</dbReference>
<feature type="transmembrane region" description="Helical" evidence="1">
    <location>
        <begin position="452"/>
        <end position="475"/>
    </location>
</feature>
<dbReference type="PANTHER" id="PTHR32063:SF0">
    <property type="entry name" value="SWARMING MOTILITY PROTEIN SWRC"/>
    <property type="match status" value="1"/>
</dbReference>
<comment type="caution">
    <text evidence="2">The sequence shown here is derived from an EMBL/GenBank/DDBJ whole genome shotgun (WGS) entry which is preliminary data.</text>
</comment>
<feature type="transmembrane region" description="Helical" evidence="1">
    <location>
        <begin position="986"/>
        <end position="1005"/>
    </location>
</feature>
<feature type="transmembrane region" description="Helical" evidence="1">
    <location>
        <begin position="513"/>
        <end position="532"/>
    </location>
</feature>
<accession>A0ABS9J7F4</accession>
<dbReference type="SUPFAM" id="SSF82866">
    <property type="entry name" value="Multidrug efflux transporter AcrB transmembrane domain"/>
    <property type="match status" value="2"/>
</dbReference>
<name>A0ABS9J7F4_9FLAO</name>
<evidence type="ECO:0000313" key="3">
    <source>
        <dbReference type="Proteomes" id="UP000829517"/>
    </source>
</evidence>
<evidence type="ECO:0000313" key="2">
    <source>
        <dbReference type="EMBL" id="MCF8716339.1"/>
    </source>
</evidence>